<organism evidence="2 3">
    <name type="scientific">Campylobacter jejuni subsp. jejuni serotype O:23/36 (strain 81-176)</name>
    <dbReference type="NCBI Taxonomy" id="354242"/>
    <lineage>
        <taxon>Bacteria</taxon>
        <taxon>Pseudomonadati</taxon>
        <taxon>Campylobacterota</taxon>
        <taxon>Epsilonproteobacteria</taxon>
        <taxon>Campylobacterales</taxon>
        <taxon>Campylobacteraceae</taxon>
        <taxon>Campylobacter</taxon>
    </lineage>
</organism>
<dbReference type="HOGENOM" id="CLU_048268_0_0_7"/>
<proteinExistence type="predicted"/>
<name>A0A0H3PDB9_CAMJJ</name>
<evidence type="ECO:0000259" key="1">
    <source>
        <dbReference type="Pfam" id="PF13449"/>
    </source>
</evidence>
<dbReference type="EMBL" id="CP000538">
    <property type="protein sequence ID" value="EAQ72383.1"/>
    <property type="molecule type" value="Genomic_DNA"/>
</dbReference>
<dbReference type="eggNOG" id="COG4222">
    <property type="taxonomic scope" value="Bacteria"/>
</dbReference>
<dbReference type="InterPro" id="IPR027372">
    <property type="entry name" value="Phytase-like_dom"/>
</dbReference>
<dbReference type="Pfam" id="PF13449">
    <property type="entry name" value="Phytase-like"/>
    <property type="match status" value="1"/>
</dbReference>
<dbReference type="RefSeq" id="WP_002869028.1">
    <property type="nucleotide sequence ID" value="NC_008787.1"/>
</dbReference>
<dbReference type="KEGG" id="cjj:CJJ81176_0751"/>
<evidence type="ECO:0000313" key="2">
    <source>
        <dbReference type="EMBL" id="EAQ72383.1"/>
    </source>
</evidence>
<evidence type="ECO:0000313" key="3">
    <source>
        <dbReference type="Proteomes" id="UP000000646"/>
    </source>
</evidence>
<reference evidence="3" key="1">
    <citation type="submission" date="2006-12" db="EMBL/GenBank/DDBJ databases">
        <authorList>
            <person name="Fouts D.E."/>
            <person name="Nelson K.E."/>
            <person name="Sebastian Y."/>
        </authorList>
    </citation>
    <scope>NUCLEOTIDE SEQUENCE [LARGE SCALE GENOMIC DNA]</scope>
    <source>
        <strain evidence="3">81-176</strain>
    </source>
</reference>
<dbReference type="AlphaFoldDB" id="A0A0H3PDB9"/>
<dbReference type="PANTHER" id="PTHR37957">
    <property type="entry name" value="BLR7070 PROTEIN"/>
    <property type="match status" value="1"/>
</dbReference>
<accession>A0A0H3PDB9</accession>
<protein>
    <recommendedName>
        <fullName evidence="1">Phytase-like domain-containing protein</fullName>
    </recommendedName>
</protein>
<sequence>MKKVILTSAMLCSVLFGVQEYEANLAGHIIIDSKSTVKPPKDAPDFFKTYGKFANITREEKIGTFKSKGNRETDFYLPFKNQPIQGHSGIKYIPKKDVFWVISDNGLGKKYNSYDSMLYAHEFKFDFKNSKYELLKTVFFKDSDKKYPYPITTETTKERYLSGADFDTESIQVINDEFYIGDEFGPYLLHFDKNGNLKEVFDVYVEGKKLISPDNPSLKFSDKPDGENEKFNIKRSKGFEAMASSKDGSKLYLLLEGSIYNNNAYENEKGKEYLRIIEFDVKNKKFTGKTYKYFLEDKSHSIGDFNMIDDKYGIIIERDQKEGTKDKACKEGEDTKHCFNNVAQFKRIYKVKLDDKTHEAQKISYIDLLNIKDRNKISKKPLANDKFVFPFETIEGVDIVDDSHIVVENDNNFPYSSSREPNKTDDNEFILLEVKDFLKSK</sequence>
<gene>
    <name evidence="2" type="ordered locus">CJJ81176_0751</name>
</gene>
<feature type="domain" description="Phytase-like" evidence="1">
    <location>
        <begin position="82"/>
        <end position="413"/>
    </location>
</feature>
<dbReference type="PANTHER" id="PTHR37957:SF1">
    <property type="entry name" value="PHYTASE-LIKE DOMAIN-CONTAINING PROTEIN"/>
    <property type="match status" value="1"/>
</dbReference>
<dbReference type="Proteomes" id="UP000000646">
    <property type="component" value="Chromosome"/>
</dbReference>